<dbReference type="Proteomes" id="UP000386466">
    <property type="component" value="Unassembled WGS sequence"/>
</dbReference>
<evidence type="ECO:0000256" key="11">
    <source>
        <dbReference type="ARBA" id="ARBA00023224"/>
    </source>
</evidence>
<dbReference type="PROSITE" id="PS00237">
    <property type="entry name" value="G_PROTEIN_RECEP_F1_1"/>
    <property type="match status" value="1"/>
</dbReference>
<feature type="domain" description="G-protein coupled receptors family 1 profile" evidence="14">
    <location>
        <begin position="87"/>
        <end position="336"/>
    </location>
</feature>
<evidence type="ECO:0000313" key="16">
    <source>
        <dbReference type="Proteomes" id="UP000386466"/>
    </source>
</evidence>
<keyword evidence="9 13" id="KW-0472">Membrane</keyword>
<keyword evidence="3 13" id="KW-1003">Cell membrane</keyword>
<name>A0A485NAY2_LYNPA</name>
<dbReference type="InterPro" id="IPR000725">
    <property type="entry name" value="Olfact_rcpt"/>
</dbReference>
<evidence type="ECO:0000256" key="1">
    <source>
        <dbReference type="ARBA" id="ARBA00003929"/>
    </source>
</evidence>
<comment type="function">
    <text evidence="1">Putative odorant or sperm cell receptor.</text>
</comment>
<accession>A0A485NAY2</accession>
<evidence type="ECO:0000256" key="3">
    <source>
        <dbReference type="ARBA" id="ARBA00022475"/>
    </source>
</evidence>
<keyword evidence="4 13" id="KW-0716">Sensory transduction</keyword>
<dbReference type="GO" id="GO:0004984">
    <property type="term" value="F:olfactory receptor activity"/>
    <property type="evidence" value="ECO:0007669"/>
    <property type="project" value="InterPro"/>
</dbReference>
<dbReference type="EMBL" id="CAAGRJ010012198">
    <property type="protein sequence ID" value="VFV29036.1"/>
    <property type="molecule type" value="Genomic_DNA"/>
</dbReference>
<dbReference type="PROSITE" id="PS50262">
    <property type="entry name" value="G_PROTEIN_RECEP_F1_2"/>
    <property type="match status" value="1"/>
</dbReference>
<dbReference type="Pfam" id="PF13853">
    <property type="entry name" value="7tm_4"/>
    <property type="match status" value="1"/>
</dbReference>
<evidence type="ECO:0000256" key="4">
    <source>
        <dbReference type="ARBA" id="ARBA00022606"/>
    </source>
</evidence>
<dbReference type="GO" id="GO:0005886">
    <property type="term" value="C:plasma membrane"/>
    <property type="evidence" value="ECO:0007669"/>
    <property type="project" value="UniProtKB-SubCell"/>
</dbReference>
<keyword evidence="11 12" id="KW-0807">Transducer</keyword>
<keyword evidence="8 12" id="KW-0297">G-protein coupled receptor</keyword>
<evidence type="ECO:0000256" key="8">
    <source>
        <dbReference type="ARBA" id="ARBA00023040"/>
    </source>
</evidence>
<evidence type="ECO:0000313" key="15">
    <source>
        <dbReference type="EMBL" id="VFV29036.1"/>
    </source>
</evidence>
<evidence type="ECO:0000256" key="13">
    <source>
        <dbReference type="RuleBase" id="RU363047"/>
    </source>
</evidence>
<keyword evidence="7 13" id="KW-1133">Transmembrane helix</keyword>
<feature type="transmembrane region" description="Helical" evidence="13">
    <location>
        <begin position="71"/>
        <end position="97"/>
    </location>
</feature>
<evidence type="ECO:0000259" key="14">
    <source>
        <dbReference type="PROSITE" id="PS50262"/>
    </source>
</evidence>
<feature type="transmembrane region" description="Helical" evidence="13">
    <location>
        <begin position="359"/>
        <end position="381"/>
    </location>
</feature>
<evidence type="ECO:0000256" key="5">
    <source>
        <dbReference type="ARBA" id="ARBA00022692"/>
    </source>
</evidence>
<comment type="similarity">
    <text evidence="12">Belongs to the G-protein coupled receptor 1 family.</text>
</comment>
<evidence type="ECO:0000256" key="9">
    <source>
        <dbReference type="ARBA" id="ARBA00023136"/>
    </source>
</evidence>
<comment type="subcellular location">
    <subcellularLocation>
        <location evidence="2 13">Cell membrane</location>
        <topology evidence="2 13">Multi-pass membrane protein</topology>
    </subcellularLocation>
</comment>
<dbReference type="InterPro" id="IPR017452">
    <property type="entry name" value="GPCR_Rhodpsn_7TM"/>
</dbReference>
<organism evidence="15 16">
    <name type="scientific">Lynx pardinus</name>
    <name type="common">Iberian lynx</name>
    <name type="synonym">Felis pardina</name>
    <dbReference type="NCBI Taxonomy" id="191816"/>
    <lineage>
        <taxon>Eukaryota</taxon>
        <taxon>Metazoa</taxon>
        <taxon>Chordata</taxon>
        <taxon>Craniata</taxon>
        <taxon>Vertebrata</taxon>
        <taxon>Euteleostomi</taxon>
        <taxon>Mammalia</taxon>
        <taxon>Eutheria</taxon>
        <taxon>Laurasiatheria</taxon>
        <taxon>Carnivora</taxon>
        <taxon>Feliformia</taxon>
        <taxon>Felidae</taxon>
        <taxon>Felinae</taxon>
        <taxon>Lynx</taxon>
    </lineage>
</organism>
<gene>
    <name evidence="15" type="ORF">LYPA_23C022193</name>
</gene>
<protein>
    <recommendedName>
        <fullName evidence="13">Olfactory receptor</fullName>
    </recommendedName>
</protein>
<evidence type="ECO:0000256" key="2">
    <source>
        <dbReference type="ARBA" id="ARBA00004651"/>
    </source>
</evidence>
<feature type="transmembrane region" description="Helical" evidence="13">
    <location>
        <begin position="318"/>
        <end position="338"/>
    </location>
</feature>
<dbReference type="PRINTS" id="PR00237">
    <property type="entry name" value="GPCRRHODOPSN"/>
</dbReference>
<dbReference type="PANTHER" id="PTHR26453">
    <property type="entry name" value="OLFACTORY RECEPTOR"/>
    <property type="match status" value="1"/>
</dbReference>
<dbReference type="CDD" id="cd15231">
    <property type="entry name" value="7tmA_OR5V1-like"/>
    <property type="match status" value="1"/>
</dbReference>
<feature type="transmembrane region" description="Helical" evidence="13">
    <location>
        <begin position="243"/>
        <end position="272"/>
    </location>
</feature>
<dbReference type="AlphaFoldDB" id="A0A485NAY2"/>
<proteinExistence type="inferred from homology"/>
<evidence type="ECO:0000256" key="12">
    <source>
        <dbReference type="RuleBase" id="RU000688"/>
    </source>
</evidence>
<evidence type="ECO:0000256" key="6">
    <source>
        <dbReference type="ARBA" id="ARBA00022725"/>
    </source>
</evidence>
<sequence length="386" mass="42944">MQALVLSLRRPAYKFHGSISFTSRQGASLCHPRSVSHWPLAALEREDGSLSNEILSEFIILGFSDLTDSQLLLFTAFFLTYICTLGGNIFIILVTVADPHVHTPVYHFLRNLAFLDICYTTTNVPQMMVHLRSAKKSISYLGCMAQLFAFIFFVGSECLLLAAVAYDRYIAICKPLRYSVIMNRAQYGRLAASCWTGGFLNSVVHTALTFHLPFCGNNQIQYFFCDIPPLLLLSCGDTSVNELALLSIGVFIGWAPFLGIVLSYLYIISTILRIRSSEGRQKAFATCASHLVIVLLYYGSAIFTYVRPVSTYSLEKDRLVSVLYSVITPMLNPVIYTLRNKDIKGAVKAWVAKVSGRKATWTIFCAEPALPALLLLCHSLLNPSPT</sequence>
<dbReference type="FunFam" id="1.20.1070.10:FF:000001">
    <property type="entry name" value="Olfactory receptor"/>
    <property type="match status" value="1"/>
</dbReference>
<keyword evidence="6 13" id="KW-0552">Olfaction</keyword>
<keyword evidence="16" id="KW-1185">Reference proteome</keyword>
<keyword evidence="5 12" id="KW-0812">Transmembrane</keyword>
<reference evidence="15 16" key="1">
    <citation type="submission" date="2019-01" db="EMBL/GenBank/DDBJ databases">
        <authorList>
            <person name="Alioto T."/>
            <person name="Alioto T."/>
        </authorList>
    </citation>
    <scope>NUCLEOTIDE SEQUENCE [LARGE SCALE GENOMIC DNA]</scope>
</reference>
<dbReference type="InterPro" id="IPR000276">
    <property type="entry name" value="GPCR_Rhodpsn"/>
</dbReference>
<dbReference type="Gene3D" id="1.20.1070.10">
    <property type="entry name" value="Rhodopsin 7-helix transmembrane proteins"/>
    <property type="match status" value="1"/>
</dbReference>
<dbReference type="SUPFAM" id="SSF81321">
    <property type="entry name" value="Family A G protein-coupled receptor-like"/>
    <property type="match status" value="1"/>
</dbReference>
<dbReference type="GO" id="GO:0004930">
    <property type="term" value="F:G protein-coupled receptor activity"/>
    <property type="evidence" value="ECO:0007669"/>
    <property type="project" value="UniProtKB-KW"/>
</dbReference>
<evidence type="ECO:0000256" key="10">
    <source>
        <dbReference type="ARBA" id="ARBA00023170"/>
    </source>
</evidence>
<dbReference type="PRINTS" id="PR00245">
    <property type="entry name" value="OLFACTORYR"/>
</dbReference>
<keyword evidence="10 12" id="KW-0675">Receptor</keyword>
<feature type="transmembrane region" description="Helical" evidence="13">
    <location>
        <begin position="187"/>
        <end position="208"/>
    </location>
</feature>
<evidence type="ECO:0000256" key="7">
    <source>
        <dbReference type="ARBA" id="ARBA00022989"/>
    </source>
</evidence>
<feature type="transmembrane region" description="Helical" evidence="13">
    <location>
        <begin position="284"/>
        <end position="306"/>
    </location>
</feature>
<feature type="transmembrane region" description="Helical" evidence="13">
    <location>
        <begin position="138"/>
        <end position="166"/>
    </location>
</feature>